<dbReference type="EMBL" id="CQPA01000059">
    <property type="protein sequence ID" value="CNV13289.1"/>
    <property type="molecule type" value="Genomic_DNA"/>
</dbReference>
<sequence>MPDGQRISLLAEMRMQPVAQAARQICQLYRFQRLPHLRLGDIAPQRHISQKGIRHHYRVLLNHRHALA</sequence>
<evidence type="ECO:0000313" key="1">
    <source>
        <dbReference type="EMBL" id="CNV13289.1"/>
    </source>
</evidence>
<proteinExistence type="predicted"/>
<reference evidence="1 2" key="1">
    <citation type="submission" date="2015-03" db="EMBL/GenBank/DDBJ databases">
        <authorList>
            <consortium name="Pathogen Informatics"/>
        </authorList>
    </citation>
    <scope>NUCLEOTIDE SEQUENCE [LARGE SCALE GENOMIC DNA]</scope>
    <source>
        <strain evidence="1 2">A1104</strain>
    </source>
</reference>
<protein>
    <submittedName>
        <fullName evidence="1">Uncharacterized protein</fullName>
    </submittedName>
</protein>
<evidence type="ECO:0000313" key="2">
    <source>
        <dbReference type="Proteomes" id="UP000041314"/>
    </source>
</evidence>
<dbReference type="Proteomes" id="UP000041314">
    <property type="component" value="Unassembled WGS sequence"/>
</dbReference>
<gene>
    <name evidence="1" type="ORF">ERS008198_04446</name>
</gene>
<organism evidence="1 2">
    <name type="scientific">Salmonella enterica subsp. enterica serovar Bovismorbificans</name>
    <dbReference type="NCBI Taxonomy" id="58097"/>
    <lineage>
        <taxon>Bacteria</taxon>
        <taxon>Pseudomonadati</taxon>
        <taxon>Pseudomonadota</taxon>
        <taxon>Gammaproteobacteria</taxon>
        <taxon>Enterobacterales</taxon>
        <taxon>Enterobacteriaceae</taxon>
        <taxon>Salmonella</taxon>
    </lineage>
</organism>
<accession>A0A655EAZ6</accession>
<name>A0A655EAZ6_SALET</name>
<dbReference type="AlphaFoldDB" id="A0A655EAZ6"/>